<feature type="domain" description="SGNH hydrolase-type esterase" evidence="1">
    <location>
        <begin position="268"/>
        <end position="397"/>
    </location>
</feature>
<dbReference type="InterPro" id="IPR013830">
    <property type="entry name" value="SGNH_hydro"/>
</dbReference>
<dbReference type="EMBL" id="QLLQ01000001">
    <property type="protein sequence ID" value="RAJ27585.1"/>
    <property type="molecule type" value="Genomic_DNA"/>
</dbReference>
<evidence type="ECO:0000313" key="2">
    <source>
        <dbReference type="EMBL" id="RAJ27585.1"/>
    </source>
</evidence>
<dbReference type="Gene3D" id="2.60.120.1360">
    <property type="match status" value="1"/>
</dbReference>
<dbReference type="RefSeq" id="WP_066438000.1">
    <property type="nucleotide sequence ID" value="NZ_LZRN01000052.1"/>
</dbReference>
<dbReference type="SUPFAM" id="SSF52266">
    <property type="entry name" value="SGNH hydrolase"/>
    <property type="match status" value="1"/>
</dbReference>
<reference evidence="2 3" key="1">
    <citation type="submission" date="2018-06" db="EMBL/GenBank/DDBJ databases">
        <title>Genomic Encyclopedia of Archaeal and Bacterial Type Strains, Phase II (KMG-II): from individual species to whole genera.</title>
        <authorList>
            <person name="Goeker M."/>
        </authorList>
    </citation>
    <scope>NUCLEOTIDE SEQUENCE [LARGE SCALE GENOMIC DNA]</scope>
    <source>
        <strain evidence="2 3">DSM 12408</strain>
    </source>
</reference>
<evidence type="ECO:0000313" key="3">
    <source>
        <dbReference type="Proteomes" id="UP000248987"/>
    </source>
</evidence>
<dbReference type="OrthoDB" id="9764375at2"/>
<protein>
    <submittedName>
        <fullName evidence="2">Lysophospholipase L1-like esterase</fullName>
    </submittedName>
</protein>
<dbReference type="AlphaFoldDB" id="A0A1A7QSL7"/>
<dbReference type="Gene3D" id="3.40.50.1110">
    <property type="entry name" value="SGNH hydrolase"/>
    <property type="match status" value="1"/>
</dbReference>
<dbReference type="Proteomes" id="UP000248987">
    <property type="component" value="Unassembled WGS sequence"/>
</dbReference>
<accession>A0A1A7QSL7</accession>
<organism evidence="2 3">
    <name type="scientific">Gelidibacter algens</name>
    <dbReference type="NCBI Taxonomy" id="49280"/>
    <lineage>
        <taxon>Bacteria</taxon>
        <taxon>Pseudomonadati</taxon>
        <taxon>Bacteroidota</taxon>
        <taxon>Flavobacteriia</taxon>
        <taxon>Flavobacteriales</taxon>
        <taxon>Flavobacteriaceae</taxon>
        <taxon>Gelidibacter</taxon>
    </lineage>
</organism>
<gene>
    <name evidence="2" type="ORF">LX77_00157</name>
</gene>
<dbReference type="STRING" id="49280.A9996_17045"/>
<dbReference type="Pfam" id="PF13472">
    <property type="entry name" value="Lipase_GDSL_2"/>
    <property type="match status" value="1"/>
</dbReference>
<dbReference type="InterPro" id="IPR036514">
    <property type="entry name" value="SGNH_hydro_sf"/>
</dbReference>
<dbReference type="PANTHER" id="PTHR30383:SF29">
    <property type="entry name" value="SGNH HYDROLASE-TYPE ESTERASE DOMAIN-CONTAINING PROTEIN"/>
    <property type="match status" value="1"/>
</dbReference>
<dbReference type="InterPro" id="IPR051532">
    <property type="entry name" value="Ester_Hydrolysis_Enzymes"/>
</dbReference>
<name>A0A1A7QSL7_9FLAO</name>
<keyword evidence="3" id="KW-1185">Reference proteome</keyword>
<dbReference type="GO" id="GO:0016788">
    <property type="term" value="F:hydrolase activity, acting on ester bonds"/>
    <property type="evidence" value="ECO:0007669"/>
    <property type="project" value="UniProtKB-ARBA"/>
</dbReference>
<evidence type="ECO:0000259" key="1">
    <source>
        <dbReference type="Pfam" id="PF13472"/>
    </source>
</evidence>
<sequence>MRNTLVALFIIFSTPLFSQDYVLDSLKPKFGHLINFEANTFKMAENSPTFHQFFAKMDSIYSGKKQKLHVFHIGGSHIQADIYSNKIRTYLQNTNTVSQGQRGFVFPFHLAHTNNPSNYRIEATKSKWQGYRSSVRKDSIAWGLAGVTAAFREKSDTITVKSNYRNYTNQPYEFNKLRVFYNTWKSDYNLTVLNPELVISDTLNRDKMYREFRFNKLVDEVALSLELNDTTIINPEFALMGMEFMNDDDGIEYTSIGVNGGSFAYYNRAVYFEKQLQLYKPDLFIISIGTNDAYMPKSEFDAEKFRAYYEAFIHMIQRVNPDCAILLTVPNDDYYKRRIPNPNTATQQKVIMELSKKYNMAVWDLYEIMGGLGSSNKWYQNKLMPRDRIHFTQLGYSLKADLFMDALIDAWARSTDRNKEELLKHYKTLNE</sequence>
<proteinExistence type="predicted"/>
<comment type="caution">
    <text evidence="2">The sequence shown here is derived from an EMBL/GenBank/DDBJ whole genome shotgun (WGS) entry which is preliminary data.</text>
</comment>
<dbReference type="PANTHER" id="PTHR30383">
    <property type="entry name" value="THIOESTERASE 1/PROTEASE 1/LYSOPHOSPHOLIPASE L1"/>
    <property type="match status" value="1"/>
</dbReference>